<feature type="non-terminal residue" evidence="8">
    <location>
        <position position="92"/>
    </location>
</feature>
<comment type="catalytic activity">
    <reaction evidence="5">
        <text>D-fructose + ATP = D-fructose 6-phosphate + ADP + H(+)</text>
        <dbReference type="Rhea" id="RHEA:16125"/>
        <dbReference type="ChEBI" id="CHEBI:15378"/>
        <dbReference type="ChEBI" id="CHEBI:30616"/>
        <dbReference type="ChEBI" id="CHEBI:37721"/>
        <dbReference type="ChEBI" id="CHEBI:61527"/>
        <dbReference type="ChEBI" id="CHEBI:456216"/>
        <dbReference type="EC" id="2.7.1.1"/>
    </reaction>
    <physiologicalReaction direction="left-to-right" evidence="5">
        <dbReference type="Rhea" id="RHEA:16126"/>
    </physiologicalReaction>
</comment>
<comment type="catalytic activity">
    <reaction evidence="4">
        <text>a D-hexose + ATP = a D-hexose 6-phosphate + ADP + H(+)</text>
        <dbReference type="Rhea" id="RHEA:22740"/>
        <dbReference type="ChEBI" id="CHEBI:4194"/>
        <dbReference type="ChEBI" id="CHEBI:15378"/>
        <dbReference type="ChEBI" id="CHEBI:30616"/>
        <dbReference type="ChEBI" id="CHEBI:229467"/>
        <dbReference type="ChEBI" id="CHEBI:456216"/>
        <dbReference type="EC" id="2.7.1.1"/>
    </reaction>
    <physiologicalReaction direction="left-to-right" evidence="4">
        <dbReference type="Rhea" id="RHEA:22741"/>
    </physiologicalReaction>
</comment>
<evidence type="ECO:0000256" key="1">
    <source>
        <dbReference type="ARBA" id="ARBA00004888"/>
    </source>
</evidence>
<keyword evidence="6" id="KW-0418">Kinase</keyword>
<dbReference type="GO" id="GO:0005739">
    <property type="term" value="C:mitochondrion"/>
    <property type="evidence" value="ECO:0007669"/>
    <property type="project" value="TreeGrafter"/>
</dbReference>
<dbReference type="PANTHER" id="PTHR19443:SF16">
    <property type="entry name" value="HEXOKINASE TYPE 1-RELATED"/>
    <property type="match status" value="1"/>
</dbReference>
<evidence type="ECO:0000256" key="2">
    <source>
        <dbReference type="ARBA" id="ARBA00005028"/>
    </source>
</evidence>
<keyword evidence="9" id="KW-1185">Reference proteome</keyword>
<comment type="similarity">
    <text evidence="6">Belongs to the hexokinase family.</text>
</comment>
<keyword evidence="6" id="KW-0547">Nucleotide-binding</keyword>
<keyword evidence="3 6" id="KW-0324">Glycolysis</keyword>
<comment type="caution">
    <text evidence="8">The sequence shown here is derived from an EMBL/GenBank/DDBJ whole genome shotgun (WGS) entry which is preliminary data.</text>
</comment>
<organism evidence="8 9">
    <name type="scientific">Lunasporangiospora selenospora</name>
    <dbReference type="NCBI Taxonomy" id="979761"/>
    <lineage>
        <taxon>Eukaryota</taxon>
        <taxon>Fungi</taxon>
        <taxon>Fungi incertae sedis</taxon>
        <taxon>Mucoromycota</taxon>
        <taxon>Mortierellomycotina</taxon>
        <taxon>Mortierellomycetes</taxon>
        <taxon>Mortierellales</taxon>
        <taxon>Mortierellaceae</taxon>
        <taxon>Lunasporangiospora</taxon>
    </lineage>
</organism>
<evidence type="ECO:0000259" key="7">
    <source>
        <dbReference type="Pfam" id="PF00349"/>
    </source>
</evidence>
<comment type="pathway">
    <text evidence="2">Carbohydrate metabolism; hexose metabolism.</text>
</comment>
<dbReference type="Gene3D" id="3.30.420.40">
    <property type="match status" value="1"/>
</dbReference>
<proteinExistence type="inferred from homology"/>
<dbReference type="InterPro" id="IPR043129">
    <property type="entry name" value="ATPase_NBD"/>
</dbReference>
<evidence type="ECO:0000256" key="6">
    <source>
        <dbReference type="RuleBase" id="RU362007"/>
    </source>
</evidence>
<dbReference type="GO" id="GO:0006096">
    <property type="term" value="P:glycolytic process"/>
    <property type="evidence" value="ECO:0007669"/>
    <property type="project" value="UniProtKB-KW"/>
</dbReference>
<dbReference type="GO" id="GO:0004340">
    <property type="term" value="F:glucokinase activity"/>
    <property type="evidence" value="ECO:0007669"/>
    <property type="project" value="TreeGrafter"/>
</dbReference>
<keyword evidence="6" id="KW-0808">Transferase</keyword>
<dbReference type="Proteomes" id="UP000780801">
    <property type="component" value="Unassembled WGS sequence"/>
</dbReference>
<dbReference type="PANTHER" id="PTHR19443">
    <property type="entry name" value="HEXOKINASE"/>
    <property type="match status" value="1"/>
</dbReference>
<dbReference type="GO" id="GO:0005829">
    <property type="term" value="C:cytosol"/>
    <property type="evidence" value="ECO:0007669"/>
    <property type="project" value="TreeGrafter"/>
</dbReference>
<evidence type="ECO:0000256" key="4">
    <source>
        <dbReference type="ARBA" id="ARBA00044613"/>
    </source>
</evidence>
<gene>
    <name evidence="8" type="primary">GLK1_6</name>
    <name evidence="8" type="ORF">BGW38_009849</name>
</gene>
<evidence type="ECO:0000256" key="3">
    <source>
        <dbReference type="ARBA" id="ARBA00023152"/>
    </source>
</evidence>
<dbReference type="GO" id="GO:0006006">
    <property type="term" value="P:glucose metabolic process"/>
    <property type="evidence" value="ECO:0007669"/>
    <property type="project" value="TreeGrafter"/>
</dbReference>
<dbReference type="GO" id="GO:0005536">
    <property type="term" value="F:D-glucose binding"/>
    <property type="evidence" value="ECO:0007669"/>
    <property type="project" value="InterPro"/>
</dbReference>
<dbReference type="AlphaFoldDB" id="A0A9P6FXH7"/>
<dbReference type="InterPro" id="IPR022672">
    <property type="entry name" value="Hexokinase_N"/>
</dbReference>
<dbReference type="SUPFAM" id="SSF53067">
    <property type="entry name" value="Actin-like ATPase domain"/>
    <property type="match status" value="1"/>
</dbReference>
<dbReference type="OrthoDB" id="419537at2759"/>
<feature type="domain" description="Hexokinase N-terminal" evidence="7">
    <location>
        <begin position="25"/>
        <end position="92"/>
    </location>
</feature>
<dbReference type="InterPro" id="IPR001312">
    <property type="entry name" value="Hexokinase"/>
</dbReference>
<sequence length="92" mass="10282">MLAISSSPSLPPEHSRWSRRQRDIVTQLAHDLTVPASKLEELAHEFCRQMGIALNPGRTRDLVLIPTFVSTRPDGSERGCRLALDLGSTNFR</sequence>
<dbReference type="EMBL" id="JAABOA010000751">
    <property type="protein sequence ID" value="KAF9583277.1"/>
    <property type="molecule type" value="Genomic_DNA"/>
</dbReference>
<evidence type="ECO:0000313" key="9">
    <source>
        <dbReference type="Proteomes" id="UP000780801"/>
    </source>
</evidence>
<dbReference type="Pfam" id="PF00349">
    <property type="entry name" value="Hexokinase_1"/>
    <property type="match status" value="1"/>
</dbReference>
<evidence type="ECO:0000313" key="8">
    <source>
        <dbReference type="EMBL" id="KAF9583277.1"/>
    </source>
</evidence>
<evidence type="ECO:0000256" key="5">
    <source>
        <dbReference type="ARBA" id="ARBA00047905"/>
    </source>
</evidence>
<keyword evidence="6" id="KW-0067">ATP-binding</keyword>
<dbReference type="GO" id="GO:0001678">
    <property type="term" value="P:intracellular glucose homeostasis"/>
    <property type="evidence" value="ECO:0007669"/>
    <property type="project" value="InterPro"/>
</dbReference>
<comment type="pathway">
    <text evidence="1">Carbohydrate degradation; glycolysis; D-glyceraldehyde 3-phosphate and glycerone phosphate from D-glucose: step 1/4.</text>
</comment>
<dbReference type="EC" id="2.7.1.-" evidence="6"/>
<name>A0A9P6FXH7_9FUNG</name>
<protein>
    <recommendedName>
        <fullName evidence="6">Phosphotransferase</fullName>
        <ecNumber evidence="6">2.7.1.-</ecNumber>
    </recommendedName>
</protein>
<dbReference type="GO" id="GO:0005524">
    <property type="term" value="F:ATP binding"/>
    <property type="evidence" value="ECO:0007669"/>
    <property type="project" value="UniProtKB-UniRule"/>
</dbReference>
<dbReference type="GO" id="GO:0008865">
    <property type="term" value="F:fructokinase activity"/>
    <property type="evidence" value="ECO:0007669"/>
    <property type="project" value="TreeGrafter"/>
</dbReference>
<reference evidence="8" key="1">
    <citation type="journal article" date="2020" name="Fungal Divers.">
        <title>Resolving the Mortierellaceae phylogeny through synthesis of multi-gene phylogenetics and phylogenomics.</title>
        <authorList>
            <person name="Vandepol N."/>
            <person name="Liber J."/>
            <person name="Desiro A."/>
            <person name="Na H."/>
            <person name="Kennedy M."/>
            <person name="Barry K."/>
            <person name="Grigoriev I.V."/>
            <person name="Miller A.N."/>
            <person name="O'Donnell K."/>
            <person name="Stajich J.E."/>
            <person name="Bonito G."/>
        </authorList>
    </citation>
    <scope>NUCLEOTIDE SEQUENCE</scope>
    <source>
        <strain evidence="8">KOD1015</strain>
    </source>
</reference>
<accession>A0A9P6FXH7</accession>